<evidence type="ECO:0000313" key="2">
    <source>
        <dbReference type="Proteomes" id="UP001231649"/>
    </source>
</evidence>
<sequence length="259" mass="26303">MKFIYACLCFASVLKIVLPAPANGFVFPDERRQQKKLEPVITPPVLPILEHLERDPSTLLPHERRAPGPSSVKPRFGSFGGGFNVAPSGNGGLTASVSSSASGLGASQSASQSFSFGFNEGFSASHSASQASSINGFGSGFSGSQASSQAASFSGSGLSGSGAASSASALGFGGSGFGGSGSQSQSASSAFGFNSLNNFQQPDFFGDGLLDIRHRGVPNFPFPNFGGRSKGVGAAAFRSGKTGPSPRNREDFLAVLVSD</sequence>
<reference evidence="1" key="1">
    <citation type="submission" date="2023-03" db="EMBL/GenBank/DDBJ databases">
        <title>Chromosome-level genomes of two armyworms, Mythimna separata and Mythimna loreyi, provide insights into the biosynthesis and reception of sex pheromones.</title>
        <authorList>
            <person name="Zhao H."/>
        </authorList>
    </citation>
    <scope>NUCLEOTIDE SEQUENCE</scope>
    <source>
        <strain evidence="1">BeijingLab</strain>
    </source>
</reference>
<dbReference type="Proteomes" id="UP001231649">
    <property type="component" value="Chromosome 2"/>
</dbReference>
<protein>
    <submittedName>
        <fullName evidence="1">Uncharacterized protein</fullName>
    </submittedName>
</protein>
<dbReference type="EMBL" id="CM056778">
    <property type="protein sequence ID" value="KAJ8736550.1"/>
    <property type="molecule type" value="Genomic_DNA"/>
</dbReference>
<accession>A0ACC2RBX1</accession>
<organism evidence="1 2">
    <name type="scientific">Mythimna loreyi</name>
    <dbReference type="NCBI Taxonomy" id="667449"/>
    <lineage>
        <taxon>Eukaryota</taxon>
        <taxon>Metazoa</taxon>
        <taxon>Ecdysozoa</taxon>
        <taxon>Arthropoda</taxon>
        <taxon>Hexapoda</taxon>
        <taxon>Insecta</taxon>
        <taxon>Pterygota</taxon>
        <taxon>Neoptera</taxon>
        <taxon>Endopterygota</taxon>
        <taxon>Lepidoptera</taxon>
        <taxon>Glossata</taxon>
        <taxon>Ditrysia</taxon>
        <taxon>Noctuoidea</taxon>
        <taxon>Noctuidae</taxon>
        <taxon>Noctuinae</taxon>
        <taxon>Hadenini</taxon>
        <taxon>Mythimna</taxon>
    </lineage>
</organism>
<keyword evidence="2" id="KW-1185">Reference proteome</keyword>
<proteinExistence type="predicted"/>
<gene>
    <name evidence="1" type="ORF">PYW08_007206</name>
</gene>
<name>A0ACC2RBX1_9NEOP</name>
<evidence type="ECO:0000313" key="1">
    <source>
        <dbReference type="EMBL" id="KAJ8736550.1"/>
    </source>
</evidence>
<comment type="caution">
    <text evidence="1">The sequence shown here is derived from an EMBL/GenBank/DDBJ whole genome shotgun (WGS) entry which is preliminary data.</text>
</comment>